<accession>A0A9P6WG35</accession>
<proteinExistence type="predicted"/>
<protein>
    <submittedName>
        <fullName evidence="2">Uncharacterized protein</fullName>
    </submittedName>
</protein>
<evidence type="ECO:0000313" key="3">
    <source>
        <dbReference type="Proteomes" id="UP000697127"/>
    </source>
</evidence>
<keyword evidence="1" id="KW-0732">Signal</keyword>
<feature type="signal peptide" evidence="1">
    <location>
        <begin position="1"/>
        <end position="21"/>
    </location>
</feature>
<dbReference type="PROSITE" id="PS51257">
    <property type="entry name" value="PROKAR_LIPOPROTEIN"/>
    <property type="match status" value="1"/>
</dbReference>
<reference evidence="2" key="1">
    <citation type="submission" date="2020-11" db="EMBL/GenBank/DDBJ databases">
        <title>Kefir isolates.</title>
        <authorList>
            <person name="Marcisauskas S."/>
            <person name="Kim Y."/>
            <person name="Blasche S."/>
        </authorList>
    </citation>
    <scope>NUCLEOTIDE SEQUENCE</scope>
    <source>
        <strain evidence="2">Olga-1</strain>
    </source>
</reference>
<sequence>MIPKILTYFTILLSFLSQATAILDNFWVISSGVGCTGTIASYSTGFNANIYTFGVGQALSNLDDSWMANSYTTNSIIDSTTGVTEPNINIGPIAIAAAINGL</sequence>
<dbReference type="EMBL" id="PUHW01000494">
    <property type="protein sequence ID" value="KAG0686466.1"/>
    <property type="molecule type" value="Genomic_DNA"/>
</dbReference>
<organism evidence="2 3">
    <name type="scientific">Pichia californica</name>
    <dbReference type="NCBI Taxonomy" id="460514"/>
    <lineage>
        <taxon>Eukaryota</taxon>
        <taxon>Fungi</taxon>
        <taxon>Dikarya</taxon>
        <taxon>Ascomycota</taxon>
        <taxon>Saccharomycotina</taxon>
        <taxon>Pichiomycetes</taxon>
        <taxon>Pichiales</taxon>
        <taxon>Pichiaceae</taxon>
        <taxon>Pichia</taxon>
    </lineage>
</organism>
<dbReference type="Gene3D" id="2.60.120.1560">
    <property type="match status" value="1"/>
</dbReference>
<comment type="caution">
    <text evidence="2">The sequence shown here is derived from an EMBL/GenBank/DDBJ whole genome shotgun (WGS) entry which is preliminary data.</text>
</comment>
<name>A0A9P6WG35_9ASCO</name>
<keyword evidence="3" id="KW-1185">Reference proteome</keyword>
<feature type="chain" id="PRO_5040154233" evidence="1">
    <location>
        <begin position="22"/>
        <end position="102"/>
    </location>
</feature>
<evidence type="ECO:0000313" key="2">
    <source>
        <dbReference type="EMBL" id="KAG0686466.1"/>
    </source>
</evidence>
<dbReference type="AlphaFoldDB" id="A0A9P6WG35"/>
<evidence type="ECO:0000256" key="1">
    <source>
        <dbReference type="SAM" id="SignalP"/>
    </source>
</evidence>
<gene>
    <name evidence="2" type="ORF">C6P40_003998</name>
</gene>
<dbReference type="Proteomes" id="UP000697127">
    <property type="component" value="Unassembled WGS sequence"/>
</dbReference>